<organism evidence="4 5">
    <name type="scientific">Plasticicumulans lactativorans</name>
    <dbReference type="NCBI Taxonomy" id="1133106"/>
    <lineage>
        <taxon>Bacteria</taxon>
        <taxon>Pseudomonadati</taxon>
        <taxon>Pseudomonadota</taxon>
        <taxon>Gammaproteobacteria</taxon>
        <taxon>Candidatus Competibacteraceae</taxon>
        <taxon>Plasticicumulans</taxon>
    </lineage>
</organism>
<dbReference type="InterPro" id="IPR005814">
    <property type="entry name" value="Aminotrans_3"/>
</dbReference>
<dbReference type="EMBL" id="SLWY01000003">
    <property type="protein sequence ID" value="TCO83121.1"/>
    <property type="molecule type" value="Genomic_DNA"/>
</dbReference>
<dbReference type="Pfam" id="PF00202">
    <property type="entry name" value="Aminotran_3"/>
    <property type="match status" value="1"/>
</dbReference>
<comment type="caution">
    <text evidence="4">The sequence shown here is derived from an EMBL/GenBank/DDBJ whole genome shotgun (WGS) entry which is preliminary data.</text>
</comment>
<dbReference type="AlphaFoldDB" id="A0A4R2L806"/>
<dbReference type="PANTHER" id="PTHR43713:SF3">
    <property type="entry name" value="GLUTAMATE-1-SEMIALDEHYDE 2,1-AMINOMUTASE 1, CHLOROPLASTIC-RELATED"/>
    <property type="match status" value="1"/>
</dbReference>
<evidence type="ECO:0000256" key="1">
    <source>
        <dbReference type="ARBA" id="ARBA00001933"/>
    </source>
</evidence>
<dbReference type="RefSeq" id="WP_132538890.1">
    <property type="nucleotide sequence ID" value="NZ_SLWY01000003.1"/>
</dbReference>
<gene>
    <name evidence="4" type="ORF">EV699_103171</name>
</gene>
<dbReference type="SUPFAM" id="SSF53383">
    <property type="entry name" value="PLP-dependent transferases"/>
    <property type="match status" value="1"/>
</dbReference>
<proteinExistence type="inferred from homology"/>
<dbReference type="GO" id="GO:0030170">
    <property type="term" value="F:pyridoxal phosphate binding"/>
    <property type="evidence" value="ECO:0007669"/>
    <property type="project" value="InterPro"/>
</dbReference>
<dbReference type="Proteomes" id="UP000295765">
    <property type="component" value="Unassembled WGS sequence"/>
</dbReference>
<keyword evidence="2 3" id="KW-0663">Pyridoxal phosphate</keyword>
<dbReference type="GO" id="GO:0008483">
    <property type="term" value="F:transaminase activity"/>
    <property type="evidence" value="ECO:0007669"/>
    <property type="project" value="InterPro"/>
</dbReference>
<dbReference type="InterPro" id="IPR015421">
    <property type="entry name" value="PyrdxlP-dep_Trfase_major"/>
</dbReference>
<dbReference type="InterPro" id="IPR015422">
    <property type="entry name" value="PyrdxlP-dep_Trfase_small"/>
</dbReference>
<evidence type="ECO:0000313" key="5">
    <source>
        <dbReference type="Proteomes" id="UP000295765"/>
    </source>
</evidence>
<evidence type="ECO:0000256" key="3">
    <source>
        <dbReference type="RuleBase" id="RU003560"/>
    </source>
</evidence>
<name>A0A4R2L806_9GAMM</name>
<dbReference type="PANTHER" id="PTHR43713">
    <property type="entry name" value="GLUTAMATE-1-SEMIALDEHYDE 2,1-AMINOMUTASE"/>
    <property type="match status" value="1"/>
</dbReference>
<protein>
    <submittedName>
        <fullName evidence="4">Glutamate-1-semialdehyde 2,1-aminomutase</fullName>
    </submittedName>
</protein>
<dbReference type="Gene3D" id="3.40.640.10">
    <property type="entry name" value="Type I PLP-dependent aspartate aminotransferase-like (Major domain)"/>
    <property type="match status" value="1"/>
</dbReference>
<accession>A0A4R2L806</accession>
<sequence>MYDHITFEITELIAGIRADALAALTARERARFAAGRPRSRELAEAARAVLLDGVPMHWMLDWGTPFPLFLEAARGAGFTDVDGHHYADFCLGDTGAMFGHSPEPVAAAIRARADRGLTAMLPTADAIAVGRLLQEAFGLPYWQVATTASDANRFALRVARAVTGRPRILVFNGCYHGAVDETFVRLRDGRAVHRPGLLGQAADLTTLARVVEFNDLDALEAALRDGDVAAVITEPALTNIGIVLPEPGFHAGLRALTRRYGTLLLIDETHTISTGYGGYTRTHGLEPDLFVLGKPIAGGLPAAVWGCSAEVATRLRAVRASVDGGHSGMGTTLSANAFTLAAMRANLEAVMTPAAYARMLPLATRLADGIAGVIRARGLPWFITRLGARAEFGFLPTPPRNGTEAAHASIHALEHALHLYLLNRGVLITPFHNMTLVCPDTRSEDVERLVATLGTCLDELLAGGGA</sequence>
<dbReference type="NCBIfam" id="NF005453">
    <property type="entry name" value="PRK07046.1"/>
    <property type="match status" value="1"/>
</dbReference>
<comment type="cofactor">
    <cofactor evidence="1">
        <name>pyridoxal 5'-phosphate</name>
        <dbReference type="ChEBI" id="CHEBI:597326"/>
    </cofactor>
</comment>
<dbReference type="InterPro" id="IPR015424">
    <property type="entry name" value="PyrdxlP-dep_Trfase"/>
</dbReference>
<dbReference type="Gene3D" id="3.90.1150.10">
    <property type="entry name" value="Aspartate Aminotransferase, domain 1"/>
    <property type="match status" value="1"/>
</dbReference>
<reference evidence="4 5" key="1">
    <citation type="submission" date="2019-03" db="EMBL/GenBank/DDBJ databases">
        <title>Genomic Encyclopedia of Type Strains, Phase IV (KMG-IV): sequencing the most valuable type-strain genomes for metagenomic binning, comparative biology and taxonomic classification.</title>
        <authorList>
            <person name="Goeker M."/>
        </authorList>
    </citation>
    <scope>NUCLEOTIDE SEQUENCE [LARGE SCALE GENOMIC DNA]</scope>
    <source>
        <strain evidence="4 5">DSM 25287</strain>
    </source>
</reference>
<evidence type="ECO:0000256" key="2">
    <source>
        <dbReference type="ARBA" id="ARBA00022898"/>
    </source>
</evidence>
<dbReference type="OrthoDB" id="3398487at2"/>
<keyword evidence="5" id="KW-1185">Reference proteome</keyword>
<comment type="similarity">
    <text evidence="3">Belongs to the class-III pyridoxal-phosphate-dependent aminotransferase family.</text>
</comment>
<evidence type="ECO:0000313" key="4">
    <source>
        <dbReference type="EMBL" id="TCO83121.1"/>
    </source>
</evidence>